<dbReference type="InterPro" id="IPR011990">
    <property type="entry name" value="TPR-like_helical_dom_sf"/>
</dbReference>
<keyword evidence="4" id="KW-1133">Transmembrane helix</keyword>
<dbReference type="AlphaFoldDB" id="A0A2S8G4N6"/>
<comment type="caution">
    <text evidence="5">The sequence shown here is derived from an EMBL/GenBank/DDBJ whole genome shotgun (WGS) entry which is preliminary data.</text>
</comment>
<evidence type="ECO:0000256" key="3">
    <source>
        <dbReference type="SAM" id="MobiDB-lite"/>
    </source>
</evidence>
<feature type="region of interest" description="Disordered" evidence="3">
    <location>
        <begin position="1"/>
        <end position="24"/>
    </location>
</feature>
<feature type="transmembrane region" description="Helical" evidence="4">
    <location>
        <begin position="30"/>
        <end position="50"/>
    </location>
</feature>
<keyword evidence="1" id="KW-0677">Repeat</keyword>
<dbReference type="InterPro" id="IPR050498">
    <property type="entry name" value="Ycf3"/>
</dbReference>
<dbReference type="SUPFAM" id="SSF48452">
    <property type="entry name" value="TPR-like"/>
    <property type="match status" value="1"/>
</dbReference>
<feature type="compositionally biased region" description="Low complexity" evidence="3">
    <location>
        <begin position="1"/>
        <end position="20"/>
    </location>
</feature>
<proteinExistence type="predicted"/>
<dbReference type="PANTHER" id="PTHR44858:SF1">
    <property type="entry name" value="UDP-N-ACETYLGLUCOSAMINE--PEPTIDE N-ACETYLGLUCOSAMINYLTRANSFERASE SPINDLY-RELATED"/>
    <property type="match status" value="1"/>
</dbReference>
<evidence type="ECO:0000256" key="4">
    <source>
        <dbReference type="SAM" id="Phobius"/>
    </source>
</evidence>
<reference evidence="5 6" key="1">
    <citation type="submission" date="2018-02" db="EMBL/GenBank/DDBJ databases">
        <title>Comparative genomes isolates from brazilian mangrove.</title>
        <authorList>
            <person name="Araujo J.E."/>
            <person name="Taketani R.G."/>
            <person name="Silva M.C.P."/>
            <person name="Loureco M.V."/>
            <person name="Andreote F.D."/>
        </authorList>
    </citation>
    <scope>NUCLEOTIDE SEQUENCE [LARGE SCALE GENOMIC DNA]</scope>
    <source>
        <strain evidence="5 6">HEX-2 MGV</strain>
    </source>
</reference>
<dbReference type="InterPro" id="IPR019734">
    <property type="entry name" value="TPR_rpt"/>
</dbReference>
<dbReference type="Pfam" id="PF14559">
    <property type="entry name" value="TPR_19"/>
    <property type="match status" value="1"/>
</dbReference>
<dbReference type="SMART" id="SM00028">
    <property type="entry name" value="TPR"/>
    <property type="match status" value="3"/>
</dbReference>
<keyword evidence="2" id="KW-0802">TPR repeat</keyword>
<keyword evidence="4" id="KW-0472">Membrane</keyword>
<dbReference type="PANTHER" id="PTHR44858">
    <property type="entry name" value="TETRATRICOPEPTIDE REPEAT PROTEIN 6"/>
    <property type="match status" value="1"/>
</dbReference>
<evidence type="ECO:0000256" key="2">
    <source>
        <dbReference type="ARBA" id="ARBA00022803"/>
    </source>
</evidence>
<accession>A0A2S8G4N6</accession>
<name>A0A2S8G4N6_9BACT</name>
<sequence length="308" mass="34229">MSESNSTETPSQPAPSSSPTQVPPPGRPPFVGVLIAVFVLSVVYVGYSFFNPKSMAQWKWAAAVDAMEKDDIDQAKLLAEEALAWDPENAELRLHIAEMHYRQEETTEARKQIEEAIALGKNDPAVITQAGFLLSRMGQHDGAMLLSKRLVDIAEKEKTIHLHQALNQRAYSIAMAAADEAATPEQIAEGMKDIELAIEYYGDDASYIDTRGYLKVFAGDLKGAVKDLDAAIKFYEDQRSELLAKLKPEEVENMPSGVAFIDNRLKQVLSVLYSHRALAHEKLGNEKEAKQDHDLAESYGLDRKRGIW</sequence>
<evidence type="ECO:0000256" key="1">
    <source>
        <dbReference type="ARBA" id="ARBA00022737"/>
    </source>
</evidence>
<protein>
    <submittedName>
        <fullName evidence="5">Uncharacterized protein</fullName>
    </submittedName>
</protein>
<dbReference type="Proteomes" id="UP000240009">
    <property type="component" value="Unassembled WGS sequence"/>
</dbReference>
<dbReference type="RefSeq" id="WP_158261111.1">
    <property type="nucleotide sequence ID" value="NZ_PUIA01000016.1"/>
</dbReference>
<evidence type="ECO:0000313" key="6">
    <source>
        <dbReference type="Proteomes" id="UP000240009"/>
    </source>
</evidence>
<dbReference type="EMBL" id="PUIA01000016">
    <property type="protein sequence ID" value="PQO39383.1"/>
    <property type="molecule type" value="Genomic_DNA"/>
</dbReference>
<keyword evidence="4" id="KW-0812">Transmembrane</keyword>
<dbReference type="OrthoDB" id="267308at2"/>
<gene>
    <name evidence="5" type="ORF">C5Y96_05885</name>
</gene>
<evidence type="ECO:0000313" key="5">
    <source>
        <dbReference type="EMBL" id="PQO39383.1"/>
    </source>
</evidence>
<dbReference type="Gene3D" id="1.25.40.10">
    <property type="entry name" value="Tetratricopeptide repeat domain"/>
    <property type="match status" value="1"/>
</dbReference>
<organism evidence="5 6">
    <name type="scientific">Blastopirellula marina</name>
    <dbReference type="NCBI Taxonomy" id="124"/>
    <lineage>
        <taxon>Bacteria</taxon>
        <taxon>Pseudomonadati</taxon>
        <taxon>Planctomycetota</taxon>
        <taxon>Planctomycetia</taxon>
        <taxon>Pirellulales</taxon>
        <taxon>Pirellulaceae</taxon>
        <taxon>Blastopirellula</taxon>
    </lineage>
</organism>